<feature type="transmembrane region" description="Helical" evidence="2">
    <location>
        <begin position="27"/>
        <end position="47"/>
    </location>
</feature>
<gene>
    <name evidence="3" type="ORF">BLNAU_3791</name>
</gene>
<dbReference type="EMBL" id="JARBJD010000017">
    <property type="protein sequence ID" value="KAK2961345.1"/>
    <property type="molecule type" value="Genomic_DNA"/>
</dbReference>
<evidence type="ECO:0000256" key="1">
    <source>
        <dbReference type="SAM" id="MobiDB-lite"/>
    </source>
</evidence>
<proteinExistence type="predicted"/>
<protein>
    <submittedName>
        <fullName evidence="3">Uncharacterized protein</fullName>
    </submittedName>
</protein>
<evidence type="ECO:0000313" key="4">
    <source>
        <dbReference type="Proteomes" id="UP001281761"/>
    </source>
</evidence>
<feature type="compositionally biased region" description="Basic residues" evidence="1">
    <location>
        <begin position="156"/>
        <end position="170"/>
    </location>
</feature>
<accession>A0ABQ9YC55</accession>
<evidence type="ECO:0000256" key="2">
    <source>
        <dbReference type="SAM" id="Phobius"/>
    </source>
</evidence>
<reference evidence="3 4" key="1">
    <citation type="journal article" date="2022" name="bioRxiv">
        <title>Genomics of Preaxostyla Flagellates Illuminates Evolutionary Transitions and the Path Towards Mitochondrial Loss.</title>
        <authorList>
            <person name="Novak L.V.F."/>
            <person name="Treitli S.C."/>
            <person name="Pyrih J."/>
            <person name="Halakuc P."/>
            <person name="Pipaliya S.V."/>
            <person name="Vacek V."/>
            <person name="Brzon O."/>
            <person name="Soukal P."/>
            <person name="Eme L."/>
            <person name="Dacks J.B."/>
            <person name="Karnkowska A."/>
            <person name="Elias M."/>
            <person name="Hampl V."/>
        </authorList>
    </citation>
    <scope>NUCLEOTIDE SEQUENCE [LARGE SCALE GENOMIC DNA]</scope>
    <source>
        <strain evidence="3">NAU3</strain>
        <tissue evidence="3">Gut</tissue>
    </source>
</reference>
<organism evidence="3 4">
    <name type="scientific">Blattamonas nauphoetae</name>
    <dbReference type="NCBI Taxonomy" id="2049346"/>
    <lineage>
        <taxon>Eukaryota</taxon>
        <taxon>Metamonada</taxon>
        <taxon>Preaxostyla</taxon>
        <taxon>Oxymonadida</taxon>
        <taxon>Blattamonas</taxon>
    </lineage>
</organism>
<keyword evidence="2" id="KW-1133">Transmembrane helix</keyword>
<feature type="region of interest" description="Disordered" evidence="1">
    <location>
        <begin position="149"/>
        <end position="170"/>
    </location>
</feature>
<name>A0ABQ9YC55_9EUKA</name>
<keyword evidence="2" id="KW-0812">Transmembrane</keyword>
<keyword evidence="2" id="KW-0472">Membrane</keyword>
<evidence type="ECO:0000313" key="3">
    <source>
        <dbReference type="EMBL" id="KAK2961345.1"/>
    </source>
</evidence>
<keyword evidence="4" id="KW-1185">Reference proteome</keyword>
<dbReference type="Proteomes" id="UP001281761">
    <property type="component" value="Unassembled WGS sequence"/>
</dbReference>
<comment type="caution">
    <text evidence="3">The sequence shown here is derived from an EMBL/GenBank/DDBJ whole genome shotgun (WGS) entry which is preliminary data.</text>
</comment>
<sequence>MEEWVFVKGSSFLTTDDNDMLACNGTATTAVPIFSLFPFSLTFYLSVDKKSSARSMPPRCSSVTTESISLLPLPAQRVSFWWMKFPAISDINNRVSFLSAHSVAALSINESFFAEITSTLLKSNGHHICRQLVAHCSDLPQERINRMKKASANPKHQTRPPAKNHQKTNF</sequence>